<dbReference type="Proteomes" id="UP001605036">
    <property type="component" value="Unassembled WGS sequence"/>
</dbReference>
<dbReference type="EMBL" id="JBHFFA010000002">
    <property type="protein sequence ID" value="KAL2644937.1"/>
    <property type="molecule type" value="Genomic_DNA"/>
</dbReference>
<feature type="compositionally biased region" description="Basic residues" evidence="1">
    <location>
        <begin position="67"/>
        <end position="79"/>
    </location>
</feature>
<reference evidence="3 4" key="1">
    <citation type="submission" date="2024-09" db="EMBL/GenBank/DDBJ databases">
        <title>Chromosome-scale assembly of Riccia fluitans.</title>
        <authorList>
            <person name="Paukszto L."/>
            <person name="Sawicki J."/>
            <person name="Karawczyk K."/>
            <person name="Piernik-Szablinska J."/>
            <person name="Szczecinska M."/>
            <person name="Mazdziarz M."/>
        </authorList>
    </citation>
    <scope>NUCLEOTIDE SEQUENCE [LARGE SCALE GENOMIC DNA]</scope>
    <source>
        <strain evidence="3">Rf_01</strain>
        <tissue evidence="3">Aerial parts of the thallus</tissue>
    </source>
</reference>
<evidence type="ECO:0000313" key="4">
    <source>
        <dbReference type="Proteomes" id="UP001605036"/>
    </source>
</evidence>
<proteinExistence type="predicted"/>
<feature type="chain" id="PRO_5044749609" evidence="2">
    <location>
        <begin position="23"/>
        <end position="139"/>
    </location>
</feature>
<organism evidence="3 4">
    <name type="scientific">Riccia fluitans</name>
    <dbReference type="NCBI Taxonomy" id="41844"/>
    <lineage>
        <taxon>Eukaryota</taxon>
        <taxon>Viridiplantae</taxon>
        <taxon>Streptophyta</taxon>
        <taxon>Embryophyta</taxon>
        <taxon>Marchantiophyta</taxon>
        <taxon>Marchantiopsida</taxon>
        <taxon>Marchantiidae</taxon>
        <taxon>Marchantiales</taxon>
        <taxon>Ricciaceae</taxon>
        <taxon>Riccia</taxon>
    </lineage>
</organism>
<accession>A0ABD1ZAV1</accession>
<comment type="caution">
    <text evidence="3">The sequence shown here is derived from an EMBL/GenBank/DDBJ whole genome shotgun (WGS) entry which is preliminary data.</text>
</comment>
<feature type="signal peptide" evidence="2">
    <location>
        <begin position="1"/>
        <end position="22"/>
    </location>
</feature>
<name>A0ABD1ZAV1_9MARC</name>
<gene>
    <name evidence="3" type="ORF">R1flu_012524</name>
</gene>
<dbReference type="AlphaFoldDB" id="A0ABD1ZAV1"/>
<evidence type="ECO:0000313" key="3">
    <source>
        <dbReference type="EMBL" id="KAL2644937.1"/>
    </source>
</evidence>
<sequence length="139" mass="15850">MLSILSLWLDHCIIACIELSTAVSVLEGVSQWMVVFKLNPFMDGYHPNHFHLLILLSPSDIGEIAPHQHHHTQRQGRKKRELEGETKSVGGPCKWKDRDFYHRDGDVNMTLSRRLLGYRKSECGRTEDIGLGLGWAESV</sequence>
<keyword evidence="2" id="KW-0732">Signal</keyword>
<feature type="region of interest" description="Disordered" evidence="1">
    <location>
        <begin position="67"/>
        <end position="92"/>
    </location>
</feature>
<protein>
    <submittedName>
        <fullName evidence="3">Uncharacterized protein</fullName>
    </submittedName>
</protein>
<evidence type="ECO:0000256" key="1">
    <source>
        <dbReference type="SAM" id="MobiDB-lite"/>
    </source>
</evidence>
<keyword evidence="4" id="KW-1185">Reference proteome</keyword>
<evidence type="ECO:0000256" key="2">
    <source>
        <dbReference type="SAM" id="SignalP"/>
    </source>
</evidence>